<dbReference type="PROSITE" id="PS50106">
    <property type="entry name" value="PDZ"/>
    <property type="match status" value="1"/>
</dbReference>
<dbReference type="AlphaFoldDB" id="A0AA36N190"/>
<gene>
    <name evidence="3" type="ORF">EVOR1521_LOCUS12503</name>
</gene>
<comment type="caution">
    <text evidence="3">The sequence shown here is derived from an EMBL/GenBank/DDBJ whole genome shotgun (WGS) entry which is preliminary data.</text>
</comment>
<dbReference type="InterPro" id="IPR036034">
    <property type="entry name" value="PDZ_sf"/>
</dbReference>
<dbReference type="EMBL" id="CAUJNA010001324">
    <property type="protein sequence ID" value="CAJ1386043.1"/>
    <property type="molecule type" value="Genomic_DNA"/>
</dbReference>
<protein>
    <recommendedName>
        <fullName evidence="2">PDZ domain-containing protein</fullName>
    </recommendedName>
</protein>
<dbReference type="Proteomes" id="UP001178507">
    <property type="component" value="Unassembled WGS sequence"/>
</dbReference>
<reference evidence="3" key="1">
    <citation type="submission" date="2023-08" db="EMBL/GenBank/DDBJ databases">
        <authorList>
            <person name="Chen Y."/>
            <person name="Shah S."/>
            <person name="Dougan E. K."/>
            <person name="Thang M."/>
            <person name="Chan C."/>
        </authorList>
    </citation>
    <scope>NUCLEOTIDE SEQUENCE</scope>
</reference>
<organism evidence="3 4">
    <name type="scientific">Effrenium voratum</name>
    <dbReference type="NCBI Taxonomy" id="2562239"/>
    <lineage>
        <taxon>Eukaryota</taxon>
        <taxon>Sar</taxon>
        <taxon>Alveolata</taxon>
        <taxon>Dinophyceae</taxon>
        <taxon>Suessiales</taxon>
        <taxon>Symbiodiniaceae</taxon>
        <taxon>Effrenium</taxon>
    </lineage>
</organism>
<dbReference type="SUPFAM" id="SSF50156">
    <property type="entry name" value="PDZ domain-like"/>
    <property type="match status" value="1"/>
</dbReference>
<keyword evidence="4" id="KW-1185">Reference proteome</keyword>
<feature type="domain" description="PDZ" evidence="2">
    <location>
        <begin position="157"/>
        <end position="225"/>
    </location>
</feature>
<feature type="region of interest" description="Disordered" evidence="1">
    <location>
        <begin position="29"/>
        <end position="60"/>
    </location>
</feature>
<dbReference type="Gene3D" id="2.30.42.10">
    <property type="match status" value="1"/>
</dbReference>
<evidence type="ECO:0000313" key="3">
    <source>
        <dbReference type="EMBL" id="CAJ1386043.1"/>
    </source>
</evidence>
<feature type="compositionally biased region" description="Low complexity" evidence="1">
    <location>
        <begin position="42"/>
        <end position="52"/>
    </location>
</feature>
<sequence>MFCYCCDAKQSDMELKPVDVMPVLEREELVEKREPQEPVQDATPEAKAASPPAKAPEPKAVDSGVFTASIAMPEKPRTLGLEWDDIDAKGPMIVGFSEGIVLKFNQDQPAKALRVYDRITSVKGAFGHVKKLCSSLQAAMEKDDELVVTVTRPKQLSISVAKGDEPLGAQLNFKDSSAGLTVVQVADGGALAKWNTANPENAILPGDRVIKINGKLLKGGQMVEAFKKETTLELTLLRY</sequence>
<name>A0AA36N190_9DINO</name>
<dbReference type="InterPro" id="IPR001478">
    <property type="entry name" value="PDZ"/>
</dbReference>
<evidence type="ECO:0000259" key="2">
    <source>
        <dbReference type="PROSITE" id="PS50106"/>
    </source>
</evidence>
<evidence type="ECO:0000256" key="1">
    <source>
        <dbReference type="SAM" id="MobiDB-lite"/>
    </source>
</evidence>
<accession>A0AA36N190</accession>
<proteinExistence type="predicted"/>
<evidence type="ECO:0000313" key="4">
    <source>
        <dbReference type="Proteomes" id="UP001178507"/>
    </source>
</evidence>